<keyword evidence="2" id="KW-1185">Reference proteome</keyword>
<organism evidence="1 2">
    <name type="scientific">Chitinophaga rupis</name>
    <dbReference type="NCBI Taxonomy" id="573321"/>
    <lineage>
        <taxon>Bacteria</taxon>
        <taxon>Pseudomonadati</taxon>
        <taxon>Bacteroidota</taxon>
        <taxon>Chitinophagia</taxon>
        <taxon>Chitinophagales</taxon>
        <taxon>Chitinophagaceae</taxon>
        <taxon>Chitinophaga</taxon>
    </lineage>
</organism>
<sequence length="41" mass="4694">MQIPETCTQIKEFSIPDVKFFAGEQQENSLSVLDYLFPGRS</sequence>
<protein>
    <submittedName>
        <fullName evidence="1">Uncharacterized protein</fullName>
    </submittedName>
</protein>
<dbReference type="AlphaFoldDB" id="A0A1H8ISX5"/>
<dbReference type="STRING" id="573321.SAMN04488505_11274"/>
<name>A0A1H8ISX5_9BACT</name>
<dbReference type="Proteomes" id="UP000198984">
    <property type="component" value="Unassembled WGS sequence"/>
</dbReference>
<evidence type="ECO:0000313" key="1">
    <source>
        <dbReference type="EMBL" id="SEN71733.1"/>
    </source>
</evidence>
<dbReference type="EMBL" id="FOBB01000012">
    <property type="protein sequence ID" value="SEN71733.1"/>
    <property type="molecule type" value="Genomic_DNA"/>
</dbReference>
<gene>
    <name evidence="1" type="ORF">SAMN04488505_11274</name>
</gene>
<accession>A0A1H8ISX5</accession>
<evidence type="ECO:0000313" key="2">
    <source>
        <dbReference type="Proteomes" id="UP000198984"/>
    </source>
</evidence>
<proteinExistence type="predicted"/>
<reference evidence="1 2" key="1">
    <citation type="submission" date="2016-10" db="EMBL/GenBank/DDBJ databases">
        <authorList>
            <person name="de Groot N.N."/>
        </authorList>
    </citation>
    <scope>NUCLEOTIDE SEQUENCE [LARGE SCALE GENOMIC DNA]</scope>
    <source>
        <strain evidence="1 2">DSM 21039</strain>
    </source>
</reference>